<protein>
    <submittedName>
        <fullName evidence="1">Uncharacterized protein</fullName>
    </submittedName>
</protein>
<accession>A0A7U2F7J2</accession>
<gene>
    <name evidence="1" type="ORF">JI435_165320</name>
</gene>
<name>A0A7U2F7J2_PHANO</name>
<dbReference type="AlphaFoldDB" id="A0A7U2F7J2"/>
<evidence type="ECO:0000313" key="1">
    <source>
        <dbReference type="EMBL" id="QRC97955.1"/>
    </source>
</evidence>
<evidence type="ECO:0000313" key="2">
    <source>
        <dbReference type="Proteomes" id="UP000663193"/>
    </source>
</evidence>
<dbReference type="VEuPathDB" id="FungiDB:JI435_165320"/>
<sequence>MMKAREVSGRLWASFSHAANLLPGCMLFEKKRSFLRHTGRLSGVLVSHCLQTERRPDLFAALHYQGPRYLRPPLHNTTTRDRHDHKGWHQAFWSASLF</sequence>
<dbReference type="Proteomes" id="UP000663193">
    <property type="component" value="Chromosome 8"/>
</dbReference>
<proteinExistence type="predicted"/>
<dbReference type="EMBL" id="CP069030">
    <property type="protein sequence ID" value="QRC97955.1"/>
    <property type="molecule type" value="Genomic_DNA"/>
</dbReference>
<reference evidence="2" key="1">
    <citation type="journal article" date="2021" name="BMC Genomics">
        <title>Chromosome-level genome assembly and manually-curated proteome of model necrotroph Parastagonospora nodorum Sn15 reveals a genome-wide trove of candidate effector homologs, and redundancy of virulence-related functions within an accessory chromosome.</title>
        <authorList>
            <person name="Bertazzoni S."/>
            <person name="Jones D.A.B."/>
            <person name="Phan H.T."/>
            <person name="Tan K.-C."/>
            <person name="Hane J.K."/>
        </authorList>
    </citation>
    <scope>NUCLEOTIDE SEQUENCE [LARGE SCALE GENOMIC DNA]</scope>
    <source>
        <strain evidence="2">SN15 / ATCC MYA-4574 / FGSC 10173)</strain>
    </source>
</reference>
<organism evidence="1 2">
    <name type="scientific">Phaeosphaeria nodorum (strain SN15 / ATCC MYA-4574 / FGSC 10173)</name>
    <name type="common">Glume blotch fungus</name>
    <name type="synonym">Parastagonospora nodorum</name>
    <dbReference type="NCBI Taxonomy" id="321614"/>
    <lineage>
        <taxon>Eukaryota</taxon>
        <taxon>Fungi</taxon>
        <taxon>Dikarya</taxon>
        <taxon>Ascomycota</taxon>
        <taxon>Pezizomycotina</taxon>
        <taxon>Dothideomycetes</taxon>
        <taxon>Pleosporomycetidae</taxon>
        <taxon>Pleosporales</taxon>
        <taxon>Pleosporineae</taxon>
        <taxon>Phaeosphaeriaceae</taxon>
        <taxon>Parastagonospora</taxon>
    </lineage>
</organism>
<keyword evidence="2" id="KW-1185">Reference proteome</keyword>